<dbReference type="EMBL" id="JAMQBK010000014">
    <property type="protein sequence ID" value="MCM2369907.1"/>
    <property type="molecule type" value="Genomic_DNA"/>
</dbReference>
<reference evidence="5 6" key="1">
    <citation type="journal article" date="2022" name="Syst. Appl. Microbiol.">
        <title>Rhodopirellula aestuarii sp. nov., a novel member of the genus Rhodopirellula isolated from brackish sediments collected in the Tagus River estuary, Portugal.</title>
        <authorList>
            <person name="Vitorino I.R."/>
            <person name="Klimek D."/>
            <person name="Calusinska M."/>
            <person name="Lobo-da-Cunha A."/>
            <person name="Vasconcelos V."/>
            <person name="Lage O.M."/>
        </authorList>
    </citation>
    <scope>NUCLEOTIDE SEQUENCE [LARGE SCALE GENOMIC DNA]</scope>
    <source>
        <strain evidence="5 6">ICT_H3.1</strain>
    </source>
</reference>
<dbReference type="NCBIfam" id="TIGR02937">
    <property type="entry name" value="sigma70-ECF"/>
    <property type="match status" value="1"/>
</dbReference>
<dbReference type="InterPro" id="IPR007627">
    <property type="entry name" value="RNA_pol_sigma70_r2"/>
</dbReference>
<gene>
    <name evidence="5" type="ORF">NB063_04645</name>
</gene>
<dbReference type="RefSeq" id="WP_250927578.1">
    <property type="nucleotide sequence ID" value="NZ_JAMQBK010000014.1"/>
</dbReference>
<evidence type="ECO:0000313" key="5">
    <source>
        <dbReference type="EMBL" id="MCM2369907.1"/>
    </source>
</evidence>
<evidence type="ECO:0000313" key="6">
    <source>
        <dbReference type="Proteomes" id="UP001202961"/>
    </source>
</evidence>
<sequence length="248" mass="28723">MNHEPDICLTGQEVTEFASTCWSLVLNASAASDDTAVALQRLCETYWYPLYAYARRSGRNQHDAMDLTQGFFTQLLENRGLASVQPEKGRFRSFLLASLKNYIRNDYRDRKTQKRGGHVLVCSMGEYDLEGTYQSRIASQDTAETIFEREWAESMLNRVLEQMREDYTNAGRKELFDALHSYLVANEERLPQARIAAQLGLSVPAVKMSIRRMRNHYGKLLREEVARTLESHEDVDDELNRMIRNIQR</sequence>
<evidence type="ECO:0000256" key="3">
    <source>
        <dbReference type="ARBA" id="ARBA00023163"/>
    </source>
</evidence>
<keyword evidence="1" id="KW-0805">Transcription regulation</keyword>
<evidence type="ECO:0000259" key="4">
    <source>
        <dbReference type="Pfam" id="PF04542"/>
    </source>
</evidence>
<comment type="caution">
    <text evidence="5">The sequence shown here is derived from an EMBL/GenBank/DDBJ whole genome shotgun (WGS) entry which is preliminary data.</text>
</comment>
<dbReference type="Gene3D" id="1.10.1740.10">
    <property type="match status" value="1"/>
</dbReference>
<dbReference type="Pfam" id="PF04542">
    <property type="entry name" value="Sigma70_r2"/>
    <property type="match status" value="1"/>
</dbReference>
<keyword evidence="3" id="KW-0804">Transcription</keyword>
<dbReference type="Proteomes" id="UP001202961">
    <property type="component" value="Unassembled WGS sequence"/>
</dbReference>
<dbReference type="PANTHER" id="PTHR43133">
    <property type="entry name" value="RNA POLYMERASE ECF-TYPE SIGMA FACTO"/>
    <property type="match status" value="1"/>
</dbReference>
<dbReference type="InterPro" id="IPR014284">
    <property type="entry name" value="RNA_pol_sigma-70_dom"/>
</dbReference>
<accession>A0ABT0TZ74</accession>
<dbReference type="InterPro" id="IPR039425">
    <property type="entry name" value="RNA_pol_sigma-70-like"/>
</dbReference>
<keyword evidence="2" id="KW-0731">Sigma factor</keyword>
<organism evidence="5 6">
    <name type="scientific">Aporhodopirellula aestuarii</name>
    <dbReference type="NCBI Taxonomy" id="2950107"/>
    <lineage>
        <taxon>Bacteria</taxon>
        <taxon>Pseudomonadati</taxon>
        <taxon>Planctomycetota</taxon>
        <taxon>Planctomycetia</taxon>
        <taxon>Pirellulales</taxon>
        <taxon>Pirellulaceae</taxon>
        <taxon>Aporhodopirellula</taxon>
    </lineage>
</organism>
<protein>
    <submittedName>
        <fullName evidence="5">Sigma-70 family RNA polymerase sigma factor</fullName>
    </submittedName>
</protein>
<dbReference type="PANTHER" id="PTHR43133:SF51">
    <property type="entry name" value="RNA POLYMERASE SIGMA FACTOR"/>
    <property type="match status" value="1"/>
</dbReference>
<dbReference type="SUPFAM" id="SSF88946">
    <property type="entry name" value="Sigma2 domain of RNA polymerase sigma factors"/>
    <property type="match status" value="1"/>
</dbReference>
<dbReference type="InterPro" id="IPR013325">
    <property type="entry name" value="RNA_pol_sigma_r2"/>
</dbReference>
<keyword evidence="6" id="KW-1185">Reference proteome</keyword>
<feature type="domain" description="RNA polymerase sigma-70 region 2" evidence="4">
    <location>
        <begin position="49"/>
        <end position="111"/>
    </location>
</feature>
<name>A0ABT0TZ74_9BACT</name>
<evidence type="ECO:0000256" key="2">
    <source>
        <dbReference type="ARBA" id="ARBA00023082"/>
    </source>
</evidence>
<proteinExistence type="predicted"/>
<evidence type="ECO:0000256" key="1">
    <source>
        <dbReference type="ARBA" id="ARBA00023015"/>
    </source>
</evidence>